<dbReference type="InterPro" id="IPR013785">
    <property type="entry name" value="Aldolase_TIM"/>
</dbReference>
<dbReference type="InterPro" id="IPR001155">
    <property type="entry name" value="OxRdtase_FMN_N"/>
</dbReference>
<dbReference type="SUPFAM" id="SSF51395">
    <property type="entry name" value="FMN-linked oxidoreductases"/>
    <property type="match status" value="1"/>
</dbReference>
<dbReference type="AlphaFoldDB" id="A0AAN7C2B3"/>
<evidence type="ECO:0000313" key="4">
    <source>
        <dbReference type="Proteomes" id="UP001303760"/>
    </source>
</evidence>
<feature type="domain" description="NADH:flavin oxidoreductase/NADH oxidase N-terminal" evidence="2">
    <location>
        <begin position="4"/>
        <end position="191"/>
    </location>
</feature>
<dbReference type="Proteomes" id="UP001303760">
    <property type="component" value="Unassembled WGS sequence"/>
</dbReference>
<keyword evidence="1" id="KW-0285">Flavoprotein</keyword>
<proteinExistence type="predicted"/>
<evidence type="ECO:0000313" key="3">
    <source>
        <dbReference type="EMBL" id="KAK4233940.1"/>
    </source>
</evidence>
<keyword evidence="4" id="KW-1185">Reference proteome</keyword>
<evidence type="ECO:0000259" key="2">
    <source>
        <dbReference type="Pfam" id="PF00724"/>
    </source>
</evidence>
<dbReference type="InterPro" id="IPR045247">
    <property type="entry name" value="Oye-like"/>
</dbReference>
<name>A0AAN7C2B3_9PEZI</name>
<protein>
    <submittedName>
        <fullName evidence="3">Chanoclavine-I aldehyde reductase fgaOx3</fullName>
    </submittedName>
</protein>
<dbReference type="PANTHER" id="PTHR22893">
    <property type="entry name" value="NADH OXIDOREDUCTASE-RELATED"/>
    <property type="match status" value="1"/>
</dbReference>
<dbReference type="GO" id="GO:0010181">
    <property type="term" value="F:FMN binding"/>
    <property type="evidence" value="ECO:0007669"/>
    <property type="project" value="InterPro"/>
</dbReference>
<gene>
    <name evidence="3" type="ORF">C8A03DRAFT_47617</name>
</gene>
<reference evidence="3" key="2">
    <citation type="submission" date="2023-05" db="EMBL/GenBank/DDBJ databases">
        <authorList>
            <consortium name="Lawrence Berkeley National Laboratory"/>
            <person name="Steindorff A."/>
            <person name="Hensen N."/>
            <person name="Bonometti L."/>
            <person name="Westerberg I."/>
            <person name="Brannstrom I.O."/>
            <person name="Guillou S."/>
            <person name="Cros-Aarteil S."/>
            <person name="Calhoun S."/>
            <person name="Haridas S."/>
            <person name="Kuo A."/>
            <person name="Mondo S."/>
            <person name="Pangilinan J."/>
            <person name="Riley R."/>
            <person name="Labutti K."/>
            <person name="Andreopoulos B."/>
            <person name="Lipzen A."/>
            <person name="Chen C."/>
            <person name="Yanf M."/>
            <person name="Daum C."/>
            <person name="Ng V."/>
            <person name="Clum A."/>
            <person name="Ohm R."/>
            <person name="Martin F."/>
            <person name="Silar P."/>
            <person name="Natvig D."/>
            <person name="Lalanne C."/>
            <person name="Gautier V."/>
            <person name="Ament-Velasquez S.L."/>
            <person name="Kruys A."/>
            <person name="Hutchinson M.I."/>
            <person name="Powell A.J."/>
            <person name="Barry K."/>
            <person name="Miller A.N."/>
            <person name="Grigoriev I.V."/>
            <person name="Debuchy R."/>
            <person name="Gladieux P."/>
            <person name="Thoren M.H."/>
            <person name="Johannesson H."/>
        </authorList>
    </citation>
    <scope>NUCLEOTIDE SEQUENCE</scope>
    <source>
        <strain evidence="3">CBS 532.94</strain>
    </source>
</reference>
<dbReference type="Pfam" id="PF00724">
    <property type="entry name" value="Oxidored_FMN"/>
    <property type="match status" value="1"/>
</dbReference>
<reference evidence="3" key="1">
    <citation type="journal article" date="2023" name="Mol. Phylogenet. Evol.">
        <title>Genome-scale phylogeny and comparative genomics of the fungal order Sordariales.</title>
        <authorList>
            <person name="Hensen N."/>
            <person name="Bonometti L."/>
            <person name="Westerberg I."/>
            <person name="Brannstrom I.O."/>
            <person name="Guillou S."/>
            <person name="Cros-Aarteil S."/>
            <person name="Calhoun S."/>
            <person name="Haridas S."/>
            <person name="Kuo A."/>
            <person name="Mondo S."/>
            <person name="Pangilinan J."/>
            <person name="Riley R."/>
            <person name="LaButti K."/>
            <person name="Andreopoulos B."/>
            <person name="Lipzen A."/>
            <person name="Chen C."/>
            <person name="Yan M."/>
            <person name="Daum C."/>
            <person name="Ng V."/>
            <person name="Clum A."/>
            <person name="Steindorff A."/>
            <person name="Ohm R.A."/>
            <person name="Martin F."/>
            <person name="Silar P."/>
            <person name="Natvig D.O."/>
            <person name="Lalanne C."/>
            <person name="Gautier V."/>
            <person name="Ament-Velasquez S.L."/>
            <person name="Kruys A."/>
            <person name="Hutchinson M.I."/>
            <person name="Powell A.J."/>
            <person name="Barry K."/>
            <person name="Miller A.N."/>
            <person name="Grigoriev I.V."/>
            <person name="Debuchy R."/>
            <person name="Gladieux P."/>
            <person name="Hiltunen Thoren M."/>
            <person name="Johannesson H."/>
        </authorList>
    </citation>
    <scope>NUCLEOTIDE SEQUENCE</scope>
    <source>
        <strain evidence="3">CBS 532.94</strain>
    </source>
</reference>
<dbReference type="PANTHER" id="PTHR22893:SF91">
    <property type="entry name" value="NADPH DEHYDROGENASE 2-RELATED"/>
    <property type="match status" value="1"/>
</dbReference>
<dbReference type="Gene3D" id="3.20.20.70">
    <property type="entry name" value="Aldolase class I"/>
    <property type="match status" value="2"/>
</dbReference>
<dbReference type="GO" id="GO:0003959">
    <property type="term" value="F:NADPH dehydrogenase activity"/>
    <property type="evidence" value="ECO:0007669"/>
    <property type="project" value="TreeGrafter"/>
</dbReference>
<evidence type="ECO:0000256" key="1">
    <source>
        <dbReference type="ARBA" id="ARBA00022630"/>
    </source>
</evidence>
<comment type="caution">
    <text evidence="3">The sequence shown here is derived from an EMBL/GenBank/DDBJ whole genome shotgun (WGS) entry which is preliminary data.</text>
</comment>
<dbReference type="EMBL" id="MU860443">
    <property type="protein sequence ID" value="KAK4233940.1"/>
    <property type="molecule type" value="Genomic_DNA"/>
</dbReference>
<accession>A0AAN7C2B3</accession>
<sequence length="257" mass="28138">MSTLFNPLKVGETQLCSLGHRVAMAPLTRFRSDDAWVPMVPIVKEYYGQRASVPGTPVVSEGMSTEQIAAWRTVTNAVHARGSLIYCQLWHLGRAGDERYIITWLVSSSAIPIGLSSPVPEELSKDKIWDIVAQYTAAARNAIAAGFDGVEIHSANGYLPDQFVQDTCNRRTDAWGGSVENGARFAIEVVKTRLWDNASAVLLAGGFAPEKARQAVDETYVGHDVVIVFGRAFISNLDLVYRIKEGIELAKHDSAVF</sequence>
<organism evidence="3 4">
    <name type="scientific">Achaetomium macrosporum</name>
    <dbReference type="NCBI Taxonomy" id="79813"/>
    <lineage>
        <taxon>Eukaryota</taxon>
        <taxon>Fungi</taxon>
        <taxon>Dikarya</taxon>
        <taxon>Ascomycota</taxon>
        <taxon>Pezizomycotina</taxon>
        <taxon>Sordariomycetes</taxon>
        <taxon>Sordariomycetidae</taxon>
        <taxon>Sordariales</taxon>
        <taxon>Chaetomiaceae</taxon>
        <taxon>Achaetomium</taxon>
    </lineage>
</organism>